<dbReference type="Pfam" id="PF00561">
    <property type="entry name" value="Abhydrolase_1"/>
    <property type="match status" value="1"/>
</dbReference>
<evidence type="ECO:0000313" key="3">
    <source>
        <dbReference type="EMBL" id="ACZ09557.1"/>
    </source>
</evidence>
<keyword evidence="1" id="KW-0472">Membrane</keyword>
<dbReference type="RefSeq" id="WP_012862151.1">
    <property type="nucleotide sequence ID" value="NC_013517.1"/>
</dbReference>
<accession>D1AMI3</accession>
<keyword evidence="1" id="KW-1133">Transmembrane helix</keyword>
<sequence>MGIVIAINIIFMIFFFAIAYLAVKYFLNQIEKYQRITLEDIYNSKKDRQKYNIEDKINPLDYGFNYKEIEYNSKKIKLFGWLIENENTDKALIISHGRGTNRLAVLQCLELVKDLNLDKEYSVFLPDLRNSGRADEAKTFMGYGFGQDILHTMEMLKERYGKKEFILYGFSQGGMGSAIAAKLFSDKIRKGGMKVTKLILDSPISNSRKRIKEDARKRKVPKFITSVVSRIFDLRVHKHLHKMRLSYLLRRIPTLLLQSKQDKATTYGMLMEEYNEIAQYKNVTLKVFENSGHVRIYGDNKAEYTEEVRKFLENDDNEEQTK</sequence>
<dbReference type="InterPro" id="IPR029058">
    <property type="entry name" value="AB_hydrolase_fold"/>
</dbReference>
<dbReference type="AlphaFoldDB" id="D1AMI3"/>
<keyword evidence="4" id="KW-1185">Reference proteome</keyword>
<dbReference type="PANTHER" id="PTHR12277">
    <property type="entry name" value="ALPHA/BETA HYDROLASE DOMAIN-CONTAINING PROTEIN"/>
    <property type="match status" value="1"/>
</dbReference>
<dbReference type="eggNOG" id="COG1073">
    <property type="taxonomic scope" value="Bacteria"/>
</dbReference>
<proteinExistence type="predicted"/>
<dbReference type="SUPFAM" id="SSF53474">
    <property type="entry name" value="alpha/beta-Hydrolases"/>
    <property type="match status" value="1"/>
</dbReference>
<dbReference type="EMBL" id="CP001739">
    <property type="protein sequence ID" value="ACZ09557.1"/>
    <property type="molecule type" value="Genomic_DNA"/>
</dbReference>
<dbReference type="InterPro" id="IPR000073">
    <property type="entry name" value="AB_hydrolase_1"/>
</dbReference>
<organism evidence="3 4">
    <name type="scientific">Sebaldella termitidis (strain ATCC 33386 / NCTC 11300)</name>
    <dbReference type="NCBI Taxonomy" id="526218"/>
    <lineage>
        <taxon>Bacteria</taxon>
        <taxon>Fusobacteriati</taxon>
        <taxon>Fusobacteriota</taxon>
        <taxon>Fusobacteriia</taxon>
        <taxon>Fusobacteriales</taxon>
        <taxon>Leptotrichiaceae</taxon>
        <taxon>Sebaldella</taxon>
    </lineage>
</organism>
<dbReference type="STRING" id="526218.Sterm_2712"/>
<evidence type="ECO:0000256" key="1">
    <source>
        <dbReference type="SAM" id="Phobius"/>
    </source>
</evidence>
<feature type="transmembrane region" description="Helical" evidence="1">
    <location>
        <begin position="6"/>
        <end position="27"/>
    </location>
</feature>
<reference evidence="3 4" key="2">
    <citation type="journal article" date="2010" name="Stand. Genomic Sci.">
        <title>Complete genome sequence of Sebaldella termitidis type strain (NCTC 11300).</title>
        <authorList>
            <person name="Harmon-Smith M."/>
            <person name="Celia L."/>
            <person name="Chertkov O."/>
            <person name="Lapidus A."/>
            <person name="Copeland A."/>
            <person name="Glavina Del Rio T."/>
            <person name="Nolan M."/>
            <person name="Lucas S."/>
            <person name="Tice H."/>
            <person name="Cheng J.F."/>
            <person name="Han C."/>
            <person name="Detter J.C."/>
            <person name="Bruce D."/>
            <person name="Goodwin L."/>
            <person name="Pitluck S."/>
            <person name="Pati A."/>
            <person name="Liolios K."/>
            <person name="Ivanova N."/>
            <person name="Mavromatis K."/>
            <person name="Mikhailova N."/>
            <person name="Chen A."/>
            <person name="Palaniappan K."/>
            <person name="Land M."/>
            <person name="Hauser L."/>
            <person name="Chang Y.J."/>
            <person name="Jeffries C.D."/>
            <person name="Brettin T."/>
            <person name="Goker M."/>
            <person name="Beck B."/>
            <person name="Bristow J."/>
            <person name="Eisen J.A."/>
            <person name="Markowitz V."/>
            <person name="Hugenholtz P."/>
            <person name="Kyrpides N.C."/>
            <person name="Klenk H.P."/>
            <person name="Chen F."/>
        </authorList>
    </citation>
    <scope>NUCLEOTIDE SEQUENCE [LARGE SCALE GENOMIC DNA]</scope>
    <source>
        <strain evidence="4">ATCC 33386 / NCTC 11300</strain>
    </source>
</reference>
<protein>
    <recommendedName>
        <fullName evidence="2">AB hydrolase-1 domain-containing protein</fullName>
    </recommendedName>
</protein>
<evidence type="ECO:0000259" key="2">
    <source>
        <dbReference type="Pfam" id="PF00561"/>
    </source>
</evidence>
<dbReference type="KEGG" id="str:Sterm_2712"/>
<feature type="domain" description="AB hydrolase-1" evidence="2">
    <location>
        <begin position="91"/>
        <end position="190"/>
    </location>
</feature>
<evidence type="ECO:0000313" key="4">
    <source>
        <dbReference type="Proteomes" id="UP000000845"/>
    </source>
</evidence>
<dbReference type="HOGENOM" id="CLU_936270_0_0_0"/>
<dbReference type="Proteomes" id="UP000000845">
    <property type="component" value="Chromosome"/>
</dbReference>
<gene>
    <name evidence="3" type="ordered locus">Sterm_2712</name>
</gene>
<dbReference type="Gene3D" id="3.40.50.1820">
    <property type="entry name" value="alpha/beta hydrolase"/>
    <property type="match status" value="1"/>
</dbReference>
<reference evidence="4" key="1">
    <citation type="submission" date="2009-09" db="EMBL/GenBank/DDBJ databases">
        <title>The complete chromosome of Sebaldella termitidis ATCC 33386.</title>
        <authorList>
            <consortium name="US DOE Joint Genome Institute (JGI-PGF)"/>
            <person name="Lucas S."/>
            <person name="Copeland A."/>
            <person name="Lapidus A."/>
            <person name="Glavina del Rio T."/>
            <person name="Dalin E."/>
            <person name="Tice H."/>
            <person name="Bruce D."/>
            <person name="Goodwin L."/>
            <person name="Pitluck S."/>
            <person name="Kyrpides N."/>
            <person name="Mavromatis K."/>
            <person name="Ivanova N."/>
            <person name="Mikhailova N."/>
            <person name="Sims D."/>
            <person name="Meincke L."/>
            <person name="Brettin T."/>
            <person name="Detter J.C."/>
            <person name="Han C."/>
            <person name="Larimer F."/>
            <person name="Land M."/>
            <person name="Hauser L."/>
            <person name="Markowitz V."/>
            <person name="Cheng J.F."/>
            <person name="Hugenholtz P."/>
            <person name="Woyke T."/>
            <person name="Wu D."/>
            <person name="Eisen J.A."/>
        </authorList>
    </citation>
    <scope>NUCLEOTIDE SEQUENCE [LARGE SCALE GENOMIC DNA]</scope>
    <source>
        <strain evidence="4">ATCC 33386 / NCTC 11300</strain>
    </source>
</reference>
<keyword evidence="1" id="KW-0812">Transmembrane</keyword>
<name>D1AMI3_SEBTE</name>